<dbReference type="PROSITE" id="PS50235">
    <property type="entry name" value="USP_3"/>
    <property type="match status" value="1"/>
</dbReference>
<evidence type="ECO:0000256" key="1">
    <source>
        <dbReference type="ARBA" id="ARBA00009085"/>
    </source>
</evidence>
<name>A0A8J1XXS2_OWEFU</name>
<feature type="region of interest" description="Disordered" evidence="4">
    <location>
        <begin position="1588"/>
        <end position="1612"/>
    </location>
</feature>
<evidence type="ECO:0000256" key="2">
    <source>
        <dbReference type="ARBA" id="ARBA00022786"/>
    </source>
</evidence>
<evidence type="ECO:0000313" key="6">
    <source>
        <dbReference type="Proteomes" id="UP000749559"/>
    </source>
</evidence>
<dbReference type="InterPro" id="IPR038765">
    <property type="entry name" value="Papain-like_cys_pep_sf"/>
</dbReference>
<feature type="compositionally biased region" description="Polar residues" evidence="4">
    <location>
        <begin position="1539"/>
        <end position="1571"/>
    </location>
</feature>
<keyword evidence="2" id="KW-0833">Ubl conjugation pathway</keyword>
<feature type="compositionally biased region" description="Basic residues" evidence="4">
    <location>
        <begin position="1358"/>
        <end position="1372"/>
    </location>
</feature>
<dbReference type="Proteomes" id="UP000749559">
    <property type="component" value="Unassembled WGS sequence"/>
</dbReference>
<dbReference type="PANTHER" id="PTHR22975:SF9">
    <property type="entry name" value="ECHINUS SPLICE FORM 3"/>
    <property type="match status" value="1"/>
</dbReference>
<dbReference type="InterPro" id="IPR001394">
    <property type="entry name" value="Peptidase_C19_UCH"/>
</dbReference>
<dbReference type="Pfam" id="PF00443">
    <property type="entry name" value="UCH"/>
    <property type="match status" value="1"/>
</dbReference>
<dbReference type="PANTHER" id="PTHR22975">
    <property type="entry name" value="UBIQUITIN SPECIFIC PROTEINASE"/>
    <property type="match status" value="1"/>
</dbReference>
<accession>A0A8J1XXS2</accession>
<feature type="compositionally biased region" description="Low complexity" evidence="4">
    <location>
        <begin position="1863"/>
        <end position="1875"/>
    </location>
</feature>
<keyword evidence="3" id="KW-0378">Hydrolase</keyword>
<dbReference type="FunFam" id="3.90.70.10:FF:000041">
    <property type="entry name" value="Inactive ubiquitin carboxyl-terminal hydrolase 53"/>
    <property type="match status" value="1"/>
</dbReference>
<feature type="compositionally biased region" description="Polar residues" evidence="4">
    <location>
        <begin position="751"/>
        <end position="769"/>
    </location>
</feature>
<organism evidence="5 6">
    <name type="scientific">Owenia fusiformis</name>
    <name type="common">Polychaete worm</name>
    <dbReference type="NCBI Taxonomy" id="6347"/>
    <lineage>
        <taxon>Eukaryota</taxon>
        <taxon>Metazoa</taxon>
        <taxon>Spiralia</taxon>
        <taxon>Lophotrochozoa</taxon>
        <taxon>Annelida</taxon>
        <taxon>Polychaeta</taxon>
        <taxon>Sedentaria</taxon>
        <taxon>Canalipalpata</taxon>
        <taxon>Sabellida</taxon>
        <taxon>Oweniida</taxon>
        <taxon>Oweniidae</taxon>
        <taxon>Owenia</taxon>
    </lineage>
</organism>
<feature type="compositionally biased region" description="Polar residues" evidence="4">
    <location>
        <begin position="1274"/>
        <end position="1291"/>
    </location>
</feature>
<comment type="caution">
    <text evidence="5">The sequence shown here is derived from an EMBL/GenBank/DDBJ whole genome shotgun (WGS) entry which is preliminary data.</text>
</comment>
<keyword evidence="6" id="KW-1185">Reference proteome</keyword>
<dbReference type="Gene3D" id="3.90.70.10">
    <property type="entry name" value="Cysteine proteinases"/>
    <property type="match status" value="1"/>
</dbReference>
<feature type="compositionally biased region" description="Basic and acidic residues" evidence="4">
    <location>
        <begin position="1431"/>
        <end position="1448"/>
    </location>
</feature>
<dbReference type="GO" id="GO:0004843">
    <property type="term" value="F:cysteine-type deubiquitinase activity"/>
    <property type="evidence" value="ECO:0007669"/>
    <property type="project" value="InterPro"/>
</dbReference>
<feature type="compositionally biased region" description="Polar residues" evidence="4">
    <location>
        <begin position="899"/>
        <end position="914"/>
    </location>
</feature>
<feature type="compositionally biased region" description="Polar residues" evidence="4">
    <location>
        <begin position="455"/>
        <end position="464"/>
    </location>
</feature>
<dbReference type="EMBL" id="CAIIXF020000009">
    <property type="protein sequence ID" value="CAH1795165.1"/>
    <property type="molecule type" value="Genomic_DNA"/>
</dbReference>
<feature type="compositionally biased region" description="Low complexity" evidence="4">
    <location>
        <begin position="923"/>
        <end position="937"/>
    </location>
</feature>
<evidence type="ECO:0000256" key="4">
    <source>
        <dbReference type="SAM" id="MobiDB-lite"/>
    </source>
</evidence>
<evidence type="ECO:0000256" key="3">
    <source>
        <dbReference type="ARBA" id="ARBA00022801"/>
    </source>
</evidence>
<feature type="compositionally biased region" description="Low complexity" evidence="4">
    <location>
        <begin position="1407"/>
        <end position="1420"/>
    </location>
</feature>
<feature type="compositionally biased region" description="Basic and acidic residues" evidence="4">
    <location>
        <begin position="998"/>
        <end position="1021"/>
    </location>
</feature>
<feature type="compositionally biased region" description="Pro residues" evidence="4">
    <location>
        <begin position="513"/>
        <end position="531"/>
    </location>
</feature>
<feature type="compositionally biased region" description="Polar residues" evidence="4">
    <location>
        <begin position="1471"/>
        <end position="1521"/>
    </location>
</feature>
<feature type="region of interest" description="Disordered" evidence="4">
    <location>
        <begin position="1848"/>
        <end position="1881"/>
    </location>
</feature>
<dbReference type="SUPFAM" id="SSF54001">
    <property type="entry name" value="Cysteine proteinases"/>
    <property type="match status" value="1"/>
</dbReference>
<feature type="region of interest" description="Disordered" evidence="4">
    <location>
        <begin position="874"/>
        <end position="949"/>
    </location>
</feature>
<feature type="region of interest" description="Disordered" evidence="4">
    <location>
        <begin position="1153"/>
        <end position="1192"/>
    </location>
</feature>
<dbReference type="OrthoDB" id="205782at2759"/>
<feature type="region of interest" description="Disordered" evidence="4">
    <location>
        <begin position="979"/>
        <end position="1038"/>
    </location>
</feature>
<gene>
    <name evidence="5" type="ORF">OFUS_LOCUS19740</name>
</gene>
<protein>
    <submittedName>
        <fullName evidence="5">Uncharacterized protein</fullName>
    </submittedName>
</protein>
<feature type="region of interest" description="Disordered" evidence="4">
    <location>
        <begin position="697"/>
        <end position="737"/>
    </location>
</feature>
<dbReference type="InterPro" id="IPR028889">
    <property type="entry name" value="USP"/>
</dbReference>
<feature type="region of interest" description="Disordered" evidence="4">
    <location>
        <begin position="389"/>
        <end position="538"/>
    </location>
</feature>
<feature type="compositionally biased region" description="Low complexity" evidence="4">
    <location>
        <begin position="1522"/>
        <end position="1532"/>
    </location>
</feature>
<reference evidence="5" key="1">
    <citation type="submission" date="2022-03" db="EMBL/GenBank/DDBJ databases">
        <authorList>
            <person name="Martin C."/>
        </authorList>
    </citation>
    <scope>NUCLEOTIDE SEQUENCE</scope>
</reference>
<feature type="compositionally biased region" description="Polar residues" evidence="4">
    <location>
        <begin position="1588"/>
        <end position="1597"/>
    </location>
</feature>
<dbReference type="GO" id="GO:0016579">
    <property type="term" value="P:protein deubiquitination"/>
    <property type="evidence" value="ECO:0007669"/>
    <property type="project" value="InterPro"/>
</dbReference>
<feature type="region of interest" description="Disordered" evidence="4">
    <location>
        <begin position="1389"/>
        <end position="1572"/>
    </location>
</feature>
<comment type="similarity">
    <text evidence="1">Belongs to the peptidase C19 family.</text>
</comment>
<feature type="region of interest" description="Disordered" evidence="4">
    <location>
        <begin position="1358"/>
        <end position="1377"/>
    </location>
</feature>
<feature type="region of interest" description="Disordered" evidence="4">
    <location>
        <begin position="1766"/>
        <end position="1800"/>
    </location>
</feature>
<sequence length="1917" mass="213648">MKPAINSTICDRIKPNVKTIISQHCYKGHPGGSKMSWDPNASMSFTCSKGLTNKPGENNCFLNSAVQVLWHLDIFRRSFRSLTGHACMGNSCIFCALKVIFTQFQYSDQTALPPDALRKALAKTFADQQRFQLGLMDDAAECFENILLRIHFHIANHESEDMCNAKHCIPHQKFAMTLVEQIVCQCGATSEPLPFTQMVHYVSATSLVSEAKRAGGPEFQLEAGIFGQLLRNAAAVGDSRQCPGPTKCGQNVEVRRNLMNSPDVISIGMIWDSDRCSPQHISDVLRSIGTTIRLNDMYHVVDDRLAQRANLFLVGIVCYYGKHYSTFFFHQKQNMWIYFDDATVKEIGPDFKSVIKKCCKGHYQPLLLLYSNPNGDPLDASTAPQYTIRVPPTANTDSLADVTDQRPRQSRSMERDLPAHAQINDNYHPREMRPPAAGGSTYTNDTSIYDRPRTRSVTRGQEPQLSEHRDRNNHNNMNRQDFYMTTVDQTDGPSQGYPPASTRGYSGYKHPSPSAPPLDSPAPNYPAPPPIADTNNKVTPTNREEAARTADLMGQYVLQSGSVKPYFNTSSNRGNEAHIYNVTGVKYNQPNEYLNSTYEHTRTEKSREVCDKNRQYKNYGEYSKQQSHNNGPLAPHQQVAPNHQVAPNQQAAPNHHVAPNHQQTAWNKENKHLNQSMDPKKRLTAHELLGLVPKSKTDQDIKQMTSSQTPIVRKRPSSAHAAPYTSNMDTKSKYAAPSNNGVLRHAMSTTNTSSYHASQSNITTNTADVNKTRPKVQRSQSAKNPVNHYRDEHQDDPSYINRKAVESVLSYQRQMSGASLIAQGSGNRSSNSSLDSLTDTQLREAAKQLPSANGAPYIKPALKIDITDSVSSGYNSGDRNSASSASSASNDGQGIDPTPVNQSKNPFVYPSSNLLKPRGQGYESRSSSESLNSLPSSDNGCKAPSDGLNRKSHLMTQIPEGLSTSYNTKSTAFFKEKLSGGMSHNSQGHPPNRPMVATHKEASPPRNDSSNREPVHFRPTDRSTNAGRGGIASCPTTPLVGRKLGRRLDYENLDSMNSDLMSHPTQPVHDRPPLGLAGEERAEWLCSKAEDLIEQSLLKEKEGDLPMSMCLCTNAITYLKEAMTLGNISQQSVIHAQMKHNTSVLRSRKLHRMIQQTNKQDSSSVTTSETGSEDRSSLSSMEPAYPPQREPLKNLIDLSEKPKEQHEELREQLDKLYIQQNKDGTPVCMQDMKYGQNSNDAHVVELNVKYDHYRQASNASTSTLVSATSQEHLRQGSCSSTNTLGASTENVHTGVYSDPPISNTTTVIRPRTSYEMTDTPVRSALSDEKTTPPRTVTAFSVTDSPAARIVDLYGTLPRKKDKNKPLVKPHVKQSKEKEAEVYQAFLKKQRRNTTSSFEMDLKRGTIDSSSDSDYRSGSSHISDDTNSIHQRAPEVGKSRRMSKEELRKVVSQGVMSRWGEEAVTHKPKQPTPSSQQSYNNYGLHTSQSTPHMSQYTSQYNSSIPSTNTSQHITSSTNSTLYSNPKSSSSQYSGNPHAAQYNNVPNHNSNTYNSQKSNTNQYSSNSIPISSQYNNTTYMNYNQIQSKNQENLSRNSKPAPNPKPKIAQKPTKYMEKQSVGFSSSYRVPSTKDYEQAGMGYAQMMTKQQQDLLLDAQKEDCMVVDYSWRDEHGNATCPKCQSCDGWVPETQVCIHCDMIHVENKYQEASIGSAPRITKSNSQIHLSRPINGGDRRQTIPDNTESEEKFYERVAVKDLAKRFEKNSNERKIDDETLSPCSIPRSRSFSGTGTPKPALVKRRRKHRTRKSVTFCENIALVAGEAEDLAYRKPDYITYLAKLGHGVSADNVTGEAIDKSENGDTKQNTGYDSDYDGSTSDSEPEADKPVDRIRCSLCRKRWISQDKVYCAHCEAYMSRLQTA</sequence>
<feature type="region of interest" description="Disordered" evidence="4">
    <location>
        <begin position="751"/>
        <end position="800"/>
    </location>
</feature>
<feature type="compositionally biased region" description="Basic and acidic residues" evidence="4">
    <location>
        <begin position="403"/>
        <end position="418"/>
    </location>
</feature>
<feature type="region of interest" description="Disordered" evidence="4">
    <location>
        <begin position="1274"/>
        <end position="1336"/>
    </location>
</feature>
<proteinExistence type="inferred from homology"/>
<evidence type="ECO:0000313" key="5">
    <source>
        <dbReference type="EMBL" id="CAH1795165.1"/>
    </source>
</evidence>
<dbReference type="InterPro" id="IPR052398">
    <property type="entry name" value="Ubiquitin_hydrolase_53/54"/>
</dbReference>